<keyword evidence="3" id="KW-1185">Reference proteome</keyword>
<dbReference type="AlphaFoldDB" id="A0A836HNT5"/>
<feature type="transmembrane region" description="Helical" evidence="1">
    <location>
        <begin position="121"/>
        <end position="140"/>
    </location>
</feature>
<feature type="transmembrane region" description="Helical" evidence="1">
    <location>
        <begin position="90"/>
        <end position="109"/>
    </location>
</feature>
<accession>A0A836HNT5</accession>
<evidence type="ECO:0000313" key="3">
    <source>
        <dbReference type="Proteomes" id="UP000674318"/>
    </source>
</evidence>
<feature type="transmembrane region" description="Helical" evidence="1">
    <location>
        <begin position="20"/>
        <end position="48"/>
    </location>
</feature>
<dbReference type="RefSeq" id="XP_067754231.1">
    <property type="nucleotide sequence ID" value="XM_067898074.1"/>
</dbReference>
<reference evidence="2 3" key="1">
    <citation type="submission" date="2021-02" db="EMBL/GenBank/DDBJ databases">
        <title>Porcisia hertigi Genome sequencing and assembly.</title>
        <authorList>
            <person name="Almutairi H."/>
            <person name="Gatherer D."/>
        </authorList>
    </citation>
    <scope>NUCLEOTIDE SEQUENCE [LARGE SCALE GENOMIC DNA]</scope>
    <source>
        <strain evidence="2 3">C119</strain>
    </source>
</reference>
<dbReference type="Proteomes" id="UP000674318">
    <property type="component" value="Unassembled WGS sequence"/>
</dbReference>
<gene>
    <name evidence="2" type="ORF">JKF63_02031</name>
</gene>
<dbReference type="OrthoDB" id="260528at2759"/>
<keyword evidence="1" id="KW-0812">Transmembrane</keyword>
<dbReference type="EMBL" id="JAFJZO010000033">
    <property type="protein sequence ID" value="KAG5494979.1"/>
    <property type="molecule type" value="Genomic_DNA"/>
</dbReference>
<proteinExistence type="predicted"/>
<comment type="caution">
    <text evidence="2">The sequence shown here is derived from an EMBL/GenBank/DDBJ whole genome shotgun (WGS) entry which is preliminary data.</text>
</comment>
<evidence type="ECO:0000313" key="2">
    <source>
        <dbReference type="EMBL" id="KAG5494979.1"/>
    </source>
</evidence>
<sequence>MFSSLQMHRASVVQVFYFSLTELGMAFVAALSLFTISFLGCITVFFVAPSSTASLARRFQDSLETAIGEAATGTSPTSYIPHVVITLQKALQILLIISLLISALGMWVLGDSDRRRPGKWLTGYALLVSLLGLVVLYWLLRVFLGGQLSVWESTSFEFLNTTLGKLNRQGHRCVWEYAHPCSGLSLCCVTNTSAVDVKNEDLLHDEELWRSLCFVTMQNGTAVRRRRSNDHGDALEDVTTLVKNQCGVIDEYLEFNEEYPLYTTACSLANGSVQSTSPLRTSCGDYFIGHLSPTISFNLFLMFCMTVCSFVSGFVILTGSYQRLPASYSSLLDASDVPVNEGSLATKEEACDDFHVVNRKRNCRALYCIVSTES</sequence>
<dbReference type="KEGG" id="phet:94288151"/>
<organism evidence="2 3">
    <name type="scientific">Porcisia hertigi</name>
    <dbReference type="NCBI Taxonomy" id="2761500"/>
    <lineage>
        <taxon>Eukaryota</taxon>
        <taxon>Discoba</taxon>
        <taxon>Euglenozoa</taxon>
        <taxon>Kinetoplastea</taxon>
        <taxon>Metakinetoplastina</taxon>
        <taxon>Trypanosomatida</taxon>
        <taxon>Trypanosomatidae</taxon>
        <taxon>Leishmaniinae</taxon>
        <taxon>Porcisia</taxon>
    </lineage>
</organism>
<protein>
    <submittedName>
        <fullName evidence="2">Uncharacterized protein</fullName>
    </submittedName>
</protein>
<keyword evidence="1" id="KW-1133">Transmembrane helix</keyword>
<evidence type="ECO:0000256" key="1">
    <source>
        <dbReference type="SAM" id="Phobius"/>
    </source>
</evidence>
<keyword evidence="1" id="KW-0472">Membrane</keyword>
<feature type="transmembrane region" description="Helical" evidence="1">
    <location>
        <begin position="295"/>
        <end position="317"/>
    </location>
</feature>
<name>A0A836HNT5_9TRYP</name>
<dbReference type="GeneID" id="94288151"/>